<dbReference type="Gene3D" id="3.80.10.10">
    <property type="entry name" value="Ribonuclease Inhibitor"/>
    <property type="match status" value="1"/>
</dbReference>
<dbReference type="EMBL" id="CAMKVN010000661">
    <property type="protein sequence ID" value="CAI2170135.1"/>
    <property type="molecule type" value="Genomic_DNA"/>
</dbReference>
<protein>
    <submittedName>
        <fullName evidence="1">19650_t:CDS:1</fullName>
    </submittedName>
</protein>
<comment type="caution">
    <text evidence="1">The sequence shown here is derived from an EMBL/GenBank/DDBJ whole genome shotgun (WGS) entry which is preliminary data.</text>
</comment>
<dbReference type="Proteomes" id="UP001153678">
    <property type="component" value="Unassembled WGS sequence"/>
</dbReference>
<keyword evidence="2" id="KW-1185">Reference proteome</keyword>
<accession>A0A9W4WT46</accession>
<name>A0A9W4WT46_9GLOM</name>
<dbReference type="AlphaFoldDB" id="A0A9W4WT46"/>
<reference evidence="1" key="1">
    <citation type="submission" date="2022-08" db="EMBL/GenBank/DDBJ databases">
        <authorList>
            <person name="Kallberg Y."/>
            <person name="Tangrot J."/>
            <person name="Rosling A."/>
        </authorList>
    </citation>
    <scope>NUCLEOTIDE SEQUENCE</scope>
    <source>
        <strain evidence="1">Wild A</strain>
    </source>
</reference>
<dbReference type="InterPro" id="IPR032675">
    <property type="entry name" value="LRR_dom_sf"/>
</dbReference>
<gene>
    <name evidence="1" type="ORF">FWILDA_LOCUS4431</name>
</gene>
<sequence length="592" mass="69782">MGIVKEIKHRVRTSLKLYKSKRGSTIDLRNLPIDCLERIFQYIYTDTSNDNIVSSTITNLNSLFMCAQVNKLWCALSIPVLWRRPFSVALDGKKNAQLINTIISFLSEQEKNILRYQQLKFDSFMTHKFNYLQLIKVLDYDNFIKSVHRWVVRYPNDCKDFTKSRVLTQLLGKVLLKENALSGFKTFNYFRVRTYDNFDFIPLNKLNPQNSFDWLSQLTQLEYRNPHRVNKMNLNEFLDFFSIITSNCNQINNLSLDVRIDDMEVDPSISKLLLNEHDYMKIDHSISELLLSQHRLENLSINFTSKTIYNSIYKHVNSLSYLHIKKMNDVSDLLRIITSCKVLHTLELEQSSNDNFVRDSFIANFPLSQLSIKHFYFNFDKENYELFLMMILEMINSNLTTFSTKLITPNILQILSSYCTNITSLNVANILQNINFKSLLDFITILPLRQLYLELPYSHFQENMFEISNLASSLPTSLECIHLKCFISPQHLSDLLNESQSRIRSLWLYHVDDNYVEYLKILYKYSHEHDSCLKDVKLGWNNLVNHRCRRKNRSWSGSDDEFQRTMSKRLRDAKNSQKIVISVIMKIFSKGN</sequence>
<evidence type="ECO:0000313" key="1">
    <source>
        <dbReference type="EMBL" id="CAI2170135.1"/>
    </source>
</evidence>
<dbReference type="OrthoDB" id="2328855at2759"/>
<organism evidence="1 2">
    <name type="scientific">Funneliformis geosporum</name>
    <dbReference type="NCBI Taxonomy" id="1117311"/>
    <lineage>
        <taxon>Eukaryota</taxon>
        <taxon>Fungi</taxon>
        <taxon>Fungi incertae sedis</taxon>
        <taxon>Mucoromycota</taxon>
        <taxon>Glomeromycotina</taxon>
        <taxon>Glomeromycetes</taxon>
        <taxon>Glomerales</taxon>
        <taxon>Glomeraceae</taxon>
        <taxon>Funneliformis</taxon>
    </lineage>
</organism>
<proteinExistence type="predicted"/>
<evidence type="ECO:0000313" key="2">
    <source>
        <dbReference type="Proteomes" id="UP001153678"/>
    </source>
</evidence>